<comment type="caution">
    <text evidence="1">The sequence shown here is derived from an EMBL/GenBank/DDBJ whole genome shotgun (WGS) entry which is preliminary data.</text>
</comment>
<reference evidence="1 2" key="1">
    <citation type="submission" date="2013-08" db="EMBL/GenBank/DDBJ databases">
        <title>Genome sequencing of Lysobacter.</title>
        <authorList>
            <person name="Zhang S."/>
            <person name="Wang G."/>
        </authorList>
    </citation>
    <scope>NUCLEOTIDE SEQUENCE [LARGE SCALE GENOMIC DNA]</scope>
    <source>
        <strain evidence="1 2">GH1-9</strain>
    </source>
</reference>
<gene>
    <name evidence="1" type="ORF">N800_11525</name>
</gene>
<dbReference type="EMBL" id="AVPU01000003">
    <property type="protein sequence ID" value="KGM55746.1"/>
    <property type="molecule type" value="Genomic_DNA"/>
</dbReference>
<evidence type="ECO:0000313" key="1">
    <source>
        <dbReference type="EMBL" id="KGM55746.1"/>
    </source>
</evidence>
<accession>A0A0A0EXR3</accession>
<sequence length="73" mass="7838">MRPNLTTPLHRALGTPANAGVPLPRLDHFAGTYIDHCAKGASASTVTEAEMREQQRGADEAIKVIEATTPEVR</sequence>
<name>A0A0A0EXR3_9GAMM</name>
<keyword evidence="2" id="KW-1185">Reference proteome</keyword>
<organism evidence="1 2">
    <name type="scientific">Lysobacter daejeonensis GH1-9</name>
    <dbReference type="NCBI Taxonomy" id="1385517"/>
    <lineage>
        <taxon>Bacteria</taxon>
        <taxon>Pseudomonadati</taxon>
        <taxon>Pseudomonadota</taxon>
        <taxon>Gammaproteobacteria</taxon>
        <taxon>Lysobacterales</taxon>
        <taxon>Lysobacteraceae</taxon>
        <taxon>Aerolutibacter</taxon>
    </lineage>
</organism>
<dbReference type="AlphaFoldDB" id="A0A0A0EXR3"/>
<dbReference type="STRING" id="1385517.N800_11525"/>
<dbReference type="Proteomes" id="UP000029998">
    <property type="component" value="Unassembled WGS sequence"/>
</dbReference>
<evidence type="ECO:0000313" key="2">
    <source>
        <dbReference type="Proteomes" id="UP000029998"/>
    </source>
</evidence>
<protein>
    <submittedName>
        <fullName evidence="1">Uncharacterized protein</fullName>
    </submittedName>
</protein>
<proteinExistence type="predicted"/>